<feature type="region of interest" description="Disordered" evidence="2">
    <location>
        <begin position="282"/>
        <end position="307"/>
    </location>
</feature>
<protein>
    <submittedName>
        <fullName evidence="3">Uncharacterized protein</fullName>
    </submittedName>
</protein>
<dbReference type="Pfam" id="PF14223">
    <property type="entry name" value="Retrotran_gag_2"/>
    <property type="match status" value="1"/>
</dbReference>
<proteinExistence type="predicted"/>
<keyword evidence="1" id="KW-0175">Coiled coil</keyword>
<feature type="compositionally biased region" description="Low complexity" evidence="2">
    <location>
        <begin position="458"/>
        <end position="469"/>
    </location>
</feature>
<reference evidence="3" key="1">
    <citation type="journal article" date="2019" name="Sci. Rep.">
        <title>Draft genome of Tanacetum cinerariifolium, the natural source of mosquito coil.</title>
        <authorList>
            <person name="Yamashiro T."/>
            <person name="Shiraishi A."/>
            <person name="Satake H."/>
            <person name="Nakayama K."/>
        </authorList>
    </citation>
    <scope>NUCLEOTIDE SEQUENCE</scope>
</reference>
<dbReference type="EMBL" id="BKCJ010004196">
    <property type="protein sequence ID" value="GEU59587.1"/>
    <property type="molecule type" value="Genomic_DNA"/>
</dbReference>
<feature type="coiled-coil region" evidence="1">
    <location>
        <begin position="124"/>
        <end position="151"/>
    </location>
</feature>
<feature type="compositionally biased region" description="Basic and acidic residues" evidence="2">
    <location>
        <begin position="289"/>
        <end position="307"/>
    </location>
</feature>
<evidence type="ECO:0000256" key="2">
    <source>
        <dbReference type="SAM" id="MobiDB-lite"/>
    </source>
</evidence>
<dbReference type="PANTHER" id="PTHR35317:SF23">
    <property type="entry name" value="OS04G0629600 PROTEIN"/>
    <property type="match status" value="1"/>
</dbReference>
<name>A0A6L2LF85_TANCI</name>
<dbReference type="PANTHER" id="PTHR35317">
    <property type="entry name" value="OS04G0629600 PROTEIN"/>
    <property type="match status" value="1"/>
</dbReference>
<organism evidence="3">
    <name type="scientific">Tanacetum cinerariifolium</name>
    <name type="common">Dalmatian daisy</name>
    <name type="synonym">Chrysanthemum cinerariifolium</name>
    <dbReference type="NCBI Taxonomy" id="118510"/>
    <lineage>
        <taxon>Eukaryota</taxon>
        <taxon>Viridiplantae</taxon>
        <taxon>Streptophyta</taxon>
        <taxon>Embryophyta</taxon>
        <taxon>Tracheophyta</taxon>
        <taxon>Spermatophyta</taxon>
        <taxon>Magnoliopsida</taxon>
        <taxon>eudicotyledons</taxon>
        <taxon>Gunneridae</taxon>
        <taxon>Pentapetalae</taxon>
        <taxon>asterids</taxon>
        <taxon>campanulids</taxon>
        <taxon>Asterales</taxon>
        <taxon>Asteraceae</taxon>
        <taxon>Asteroideae</taxon>
        <taxon>Anthemideae</taxon>
        <taxon>Anthemidinae</taxon>
        <taxon>Tanacetum</taxon>
    </lineage>
</organism>
<accession>A0A6L2LF85</accession>
<feature type="region of interest" description="Disordered" evidence="2">
    <location>
        <begin position="449"/>
        <end position="477"/>
    </location>
</feature>
<feature type="coiled-coil region" evidence="1">
    <location>
        <begin position="367"/>
        <end position="422"/>
    </location>
</feature>
<comment type="caution">
    <text evidence="3">The sequence shown here is derived from an EMBL/GenBank/DDBJ whole genome shotgun (WGS) entry which is preliminary data.</text>
</comment>
<evidence type="ECO:0000313" key="3">
    <source>
        <dbReference type="EMBL" id="GEU59587.1"/>
    </source>
</evidence>
<sequence>MEHSNPTLAKILILDTGKFEQWKFRIQQYLQNEHCALWEVIEFGDSYEAPQDDAATGSASEGSAKKKGRTVAVTTEDMQKRRNNVKARTTLLLALPDEHQLRFSKYKTTQELWAAILKTFGGNEATKKTKKNQLKQQYDNFKAEGSETLEQTFNRLHAIVSHLEFMDVEIEQDDLNQKFLTSLALEWLMYTIVWRNRSDLDTISLDDVYNHLKVYEPEVQKKSESNSQNMAFISSAKNSNRNGEVNTANIPTASTQVSPASANVAAASISLDTACAYIASQSNGSRAPRSQDRGRRENFKQGSKVEESAPKALMAIDGNLPLMAKSSSDNEVFDNSLCIKTCKKNTDSLNSKITELSEKLSDTKTNLHHYQLDLSQVEARLVEFKNQEIKFCEKIRGLEFKVESKTNRIGSLTNELEMLKKEKKVYSPPKKDMSWTRLSEFADDTITDYNKPSPSIESNSSDLQNSDSSVYENGESSESIVSKPMIKFVKAADSPTVIKTNKDETVRKPSVKYAEMYRKVLKSANAYFPLLDQPVPTISISIMARLAFCDYLNMIAILEKYEHNHDFHQIVDFVEATHIKYALTINPTVYVSYIRQFWSTARIETTNERTKILATVNGKPRTISESSIRRNLKLRYEAGISSLPDAELFENL</sequence>
<gene>
    <name evidence="3" type="ORF">Tci_031565</name>
</gene>
<dbReference type="AlphaFoldDB" id="A0A6L2LF85"/>
<evidence type="ECO:0000256" key="1">
    <source>
        <dbReference type="SAM" id="Coils"/>
    </source>
</evidence>